<dbReference type="Gene3D" id="3.40.50.2300">
    <property type="match status" value="2"/>
</dbReference>
<keyword evidence="5" id="KW-0472">Membrane</keyword>
<feature type="domain" description="ABC transporter substrate-binding protein PnrA-like" evidence="8">
    <location>
        <begin position="28"/>
        <end position="303"/>
    </location>
</feature>
<dbReference type="PANTHER" id="PTHR34296">
    <property type="entry name" value="TRANSCRIPTIONAL ACTIVATOR PROTEIN MED"/>
    <property type="match status" value="1"/>
</dbReference>
<protein>
    <submittedName>
        <fullName evidence="9">Basic membrane protein A</fullName>
    </submittedName>
</protein>
<name>A0A4R1SAP6_HYDET</name>
<gene>
    <name evidence="9" type="ORF">EDC14_1002198</name>
</gene>
<dbReference type="SUPFAM" id="SSF53822">
    <property type="entry name" value="Periplasmic binding protein-like I"/>
    <property type="match status" value="1"/>
</dbReference>
<organism evidence="9 10">
    <name type="scientific">Hydrogenispora ethanolica</name>
    <dbReference type="NCBI Taxonomy" id="1082276"/>
    <lineage>
        <taxon>Bacteria</taxon>
        <taxon>Bacillati</taxon>
        <taxon>Bacillota</taxon>
        <taxon>Hydrogenispora</taxon>
    </lineage>
</organism>
<evidence type="ECO:0000256" key="4">
    <source>
        <dbReference type="ARBA" id="ARBA00022729"/>
    </source>
</evidence>
<dbReference type="PANTHER" id="PTHR34296:SF2">
    <property type="entry name" value="ABC TRANSPORTER GUANOSINE-BINDING PROTEIN NUPN"/>
    <property type="match status" value="1"/>
</dbReference>
<feature type="signal peptide" evidence="7">
    <location>
        <begin position="1"/>
        <end position="22"/>
    </location>
</feature>
<evidence type="ECO:0000256" key="1">
    <source>
        <dbReference type="ARBA" id="ARBA00004193"/>
    </source>
</evidence>
<evidence type="ECO:0000256" key="7">
    <source>
        <dbReference type="SAM" id="SignalP"/>
    </source>
</evidence>
<comment type="subcellular location">
    <subcellularLocation>
        <location evidence="1">Cell membrane</location>
        <topology evidence="1">Lipid-anchor</topology>
    </subcellularLocation>
</comment>
<dbReference type="CDD" id="cd06304">
    <property type="entry name" value="PBP1_BmpA_Med_PnrA-like"/>
    <property type="match status" value="1"/>
</dbReference>
<dbReference type="Pfam" id="PF02608">
    <property type="entry name" value="Bmp"/>
    <property type="match status" value="1"/>
</dbReference>
<evidence type="ECO:0000259" key="8">
    <source>
        <dbReference type="Pfam" id="PF02608"/>
    </source>
</evidence>
<keyword evidence="4 7" id="KW-0732">Signal</keyword>
<dbReference type="InterPro" id="IPR003760">
    <property type="entry name" value="PnrA-like"/>
</dbReference>
<proteinExistence type="inferred from homology"/>
<dbReference type="AlphaFoldDB" id="A0A4R1SAP6"/>
<dbReference type="RefSeq" id="WP_132012619.1">
    <property type="nucleotide sequence ID" value="NZ_SLUN01000002.1"/>
</dbReference>
<dbReference type="Proteomes" id="UP000295008">
    <property type="component" value="Unassembled WGS sequence"/>
</dbReference>
<evidence type="ECO:0000256" key="6">
    <source>
        <dbReference type="ARBA" id="ARBA00023288"/>
    </source>
</evidence>
<evidence type="ECO:0000256" key="2">
    <source>
        <dbReference type="ARBA" id="ARBA00008610"/>
    </source>
</evidence>
<reference evidence="9 10" key="1">
    <citation type="submission" date="2019-03" db="EMBL/GenBank/DDBJ databases">
        <title>Genomic Encyclopedia of Type Strains, Phase IV (KMG-IV): sequencing the most valuable type-strain genomes for metagenomic binning, comparative biology and taxonomic classification.</title>
        <authorList>
            <person name="Goeker M."/>
        </authorList>
    </citation>
    <scope>NUCLEOTIDE SEQUENCE [LARGE SCALE GENOMIC DNA]</scope>
    <source>
        <strain evidence="9 10">LX-B</strain>
    </source>
</reference>
<feature type="chain" id="PRO_5020525745" evidence="7">
    <location>
        <begin position="23"/>
        <end position="320"/>
    </location>
</feature>
<dbReference type="OrthoDB" id="9769871at2"/>
<evidence type="ECO:0000313" key="10">
    <source>
        <dbReference type="Proteomes" id="UP000295008"/>
    </source>
</evidence>
<comment type="similarity">
    <text evidence="2">Belongs to the BMP lipoprotein family.</text>
</comment>
<dbReference type="EMBL" id="SLUN01000002">
    <property type="protein sequence ID" value="TCL76439.1"/>
    <property type="molecule type" value="Genomic_DNA"/>
</dbReference>
<dbReference type="GO" id="GO:0005886">
    <property type="term" value="C:plasma membrane"/>
    <property type="evidence" value="ECO:0007669"/>
    <property type="project" value="UniProtKB-SubCell"/>
</dbReference>
<keyword evidence="10" id="KW-1185">Reference proteome</keyword>
<evidence type="ECO:0000256" key="3">
    <source>
        <dbReference type="ARBA" id="ARBA00022475"/>
    </source>
</evidence>
<evidence type="ECO:0000313" key="9">
    <source>
        <dbReference type="EMBL" id="TCL76439.1"/>
    </source>
</evidence>
<keyword evidence="6" id="KW-0449">Lipoprotein</keyword>
<dbReference type="InterPro" id="IPR050957">
    <property type="entry name" value="BMP_lipoprotein"/>
</dbReference>
<evidence type="ECO:0000256" key="5">
    <source>
        <dbReference type="ARBA" id="ARBA00023136"/>
    </source>
</evidence>
<dbReference type="InterPro" id="IPR028082">
    <property type="entry name" value="Peripla_BP_I"/>
</dbReference>
<keyword evidence="3" id="KW-1003">Cell membrane</keyword>
<comment type="caution">
    <text evidence="9">The sequence shown here is derived from an EMBL/GenBank/DDBJ whole genome shotgun (WGS) entry which is preliminary data.</text>
</comment>
<accession>A0A4R1SAP6</accession>
<sequence length="320" mass="34169">MKSKLAVVLLALSLIFAINVQAKEAAAHKIVLVLPGPINDQSWNATNYSGLVACNKQLGTKIEYIENVQQSDFESTFRNYGQRNYDLVIAAGTQFDDAAVKIAPLYPKTRYLIINGAKGIAPNLTGVTIREWESGYLAGILAGLSTKTGIIGEMGGFPNPIMVETLNAMAAGAKSVNPKFKKAIITYANSWSDVSKGKEIGQSMVENGADVLFAYANQAGLGTLMAAKEANVKFIGFASDQNDAAPNLIPGSVLYKYDKLYLFVVGSFLKGQLKPVVSTVGLKEGIIDVVYAKSATAQMKSEVAKAMKAIESGKLNLGKK</sequence>